<comment type="similarity">
    <text evidence="1">Belongs to the site-specific recombinase resolvase family.</text>
</comment>
<dbReference type="Proteomes" id="UP000305233">
    <property type="component" value="Unassembled WGS sequence"/>
</dbReference>
<dbReference type="GO" id="GO:0015074">
    <property type="term" value="P:DNA integration"/>
    <property type="evidence" value="ECO:0007669"/>
    <property type="project" value="UniProtKB-KW"/>
</dbReference>
<keyword evidence="3" id="KW-0238">DNA-binding</keyword>
<organism evidence="8 9">
    <name type="scientific">Arthrobacter echini</name>
    <dbReference type="NCBI Taxonomy" id="1529066"/>
    <lineage>
        <taxon>Bacteria</taxon>
        <taxon>Bacillati</taxon>
        <taxon>Actinomycetota</taxon>
        <taxon>Actinomycetes</taxon>
        <taxon>Micrococcales</taxon>
        <taxon>Micrococcaceae</taxon>
        <taxon>Arthrobacter</taxon>
    </lineage>
</organism>
<dbReference type="GO" id="GO:0000150">
    <property type="term" value="F:DNA strand exchange activity"/>
    <property type="evidence" value="ECO:0007669"/>
    <property type="project" value="InterPro"/>
</dbReference>
<dbReference type="SMART" id="SM00857">
    <property type="entry name" value="Resolvase"/>
    <property type="match status" value="1"/>
</dbReference>
<feature type="domain" description="Resolvase/invertase-type recombinase catalytic" evidence="7">
    <location>
        <begin position="3"/>
        <end position="137"/>
    </location>
</feature>
<dbReference type="RefSeq" id="WP_136455825.1">
    <property type="nucleotide sequence ID" value="NZ_SSWH01000027.1"/>
</dbReference>
<dbReference type="PANTHER" id="PTHR30461">
    <property type="entry name" value="DNA-INVERTASE FROM LAMBDOID PROPHAGE"/>
    <property type="match status" value="1"/>
</dbReference>
<dbReference type="PROSITE" id="PS51736">
    <property type="entry name" value="RECOMBINASES_3"/>
    <property type="match status" value="1"/>
</dbReference>
<dbReference type="InterPro" id="IPR036162">
    <property type="entry name" value="Resolvase-like_N_sf"/>
</dbReference>
<evidence type="ECO:0000256" key="6">
    <source>
        <dbReference type="PROSITE-ProRule" id="PRU10137"/>
    </source>
</evidence>
<evidence type="ECO:0000256" key="5">
    <source>
        <dbReference type="PIRSR" id="PIRSR606118-50"/>
    </source>
</evidence>
<evidence type="ECO:0000256" key="3">
    <source>
        <dbReference type="ARBA" id="ARBA00023125"/>
    </source>
</evidence>
<dbReference type="SUPFAM" id="SSF46689">
    <property type="entry name" value="Homeodomain-like"/>
    <property type="match status" value="1"/>
</dbReference>
<dbReference type="InterPro" id="IPR006118">
    <property type="entry name" value="Recombinase_CS"/>
</dbReference>
<evidence type="ECO:0000256" key="4">
    <source>
        <dbReference type="ARBA" id="ARBA00023172"/>
    </source>
</evidence>
<keyword evidence="4" id="KW-0233">DNA recombination</keyword>
<dbReference type="CDD" id="cd03768">
    <property type="entry name" value="SR_ResInv"/>
    <property type="match status" value="1"/>
</dbReference>
<dbReference type="PROSITE" id="PS00398">
    <property type="entry name" value="RECOMBINASES_2"/>
    <property type="match status" value="1"/>
</dbReference>
<dbReference type="SUPFAM" id="SSF53041">
    <property type="entry name" value="Resolvase-like"/>
    <property type="match status" value="1"/>
</dbReference>
<sequence>MGHIIGYARVSTTDQHADLQHDALTEAGASRVFTDRGVSGARTTRPELDKMLDYLRPGDTLLVWRLDRLGRSMQHLVGLVAELKDRGVTFRSLHEGIDTSTINGELVFNIFASLAAFERELIRERTSAGLASARARGRLGGRPKKHNEATVQRIKELRAMGTMTPSEVAAAAKVSVSTMYRLLRSEPAQTTQ</sequence>
<dbReference type="Gene3D" id="1.10.10.60">
    <property type="entry name" value="Homeodomain-like"/>
    <property type="match status" value="1"/>
</dbReference>
<evidence type="ECO:0000259" key="7">
    <source>
        <dbReference type="PROSITE" id="PS51736"/>
    </source>
</evidence>
<dbReference type="OrthoDB" id="3621759at2"/>
<dbReference type="GO" id="GO:0003677">
    <property type="term" value="F:DNA binding"/>
    <property type="evidence" value="ECO:0007669"/>
    <property type="project" value="UniProtKB-KW"/>
</dbReference>
<dbReference type="PROSITE" id="PS00397">
    <property type="entry name" value="RECOMBINASES_1"/>
    <property type="match status" value="1"/>
</dbReference>
<keyword evidence="2" id="KW-0229">DNA integration</keyword>
<name>A0A4S5DZN5_9MICC</name>
<dbReference type="AlphaFoldDB" id="A0A4S5DZN5"/>
<dbReference type="Pfam" id="PF00239">
    <property type="entry name" value="Resolvase"/>
    <property type="match status" value="1"/>
</dbReference>
<evidence type="ECO:0000313" key="9">
    <source>
        <dbReference type="Proteomes" id="UP000305233"/>
    </source>
</evidence>
<dbReference type="InterPro" id="IPR050639">
    <property type="entry name" value="SSR_resolvase"/>
</dbReference>
<comment type="caution">
    <text evidence="8">The sequence shown here is derived from an EMBL/GenBank/DDBJ whole genome shotgun (WGS) entry which is preliminary data.</text>
</comment>
<dbReference type="FunFam" id="3.40.50.1390:FF:000001">
    <property type="entry name" value="DNA recombinase"/>
    <property type="match status" value="1"/>
</dbReference>
<dbReference type="PANTHER" id="PTHR30461:SF2">
    <property type="entry name" value="SERINE RECOMBINASE PINE-RELATED"/>
    <property type="match status" value="1"/>
</dbReference>
<dbReference type="EMBL" id="SSWH01000027">
    <property type="protein sequence ID" value="THJ64481.1"/>
    <property type="molecule type" value="Genomic_DNA"/>
</dbReference>
<gene>
    <name evidence="8" type="ORF">E8P82_14840</name>
</gene>
<evidence type="ECO:0000256" key="2">
    <source>
        <dbReference type="ARBA" id="ARBA00022908"/>
    </source>
</evidence>
<dbReference type="Pfam" id="PF02796">
    <property type="entry name" value="HTH_7"/>
    <property type="match status" value="1"/>
</dbReference>
<keyword evidence="9" id="KW-1185">Reference proteome</keyword>
<evidence type="ECO:0000256" key="1">
    <source>
        <dbReference type="ARBA" id="ARBA00009913"/>
    </source>
</evidence>
<dbReference type="InterPro" id="IPR009057">
    <property type="entry name" value="Homeodomain-like_sf"/>
</dbReference>
<dbReference type="InterPro" id="IPR006120">
    <property type="entry name" value="Resolvase_HTH_dom"/>
</dbReference>
<evidence type="ECO:0000313" key="8">
    <source>
        <dbReference type="EMBL" id="THJ64481.1"/>
    </source>
</evidence>
<proteinExistence type="inferred from homology"/>
<dbReference type="InterPro" id="IPR006119">
    <property type="entry name" value="Resolv_N"/>
</dbReference>
<feature type="active site" description="O-(5'-phospho-DNA)-serine intermediate" evidence="5 6">
    <location>
        <position position="11"/>
    </location>
</feature>
<protein>
    <submittedName>
        <fullName evidence="8">Recombinase family protein</fullName>
    </submittedName>
</protein>
<reference evidence="8 9" key="1">
    <citation type="submission" date="2019-04" db="EMBL/GenBank/DDBJ databases">
        <authorList>
            <person name="Liu Q."/>
            <person name="Xin Y.-H."/>
        </authorList>
    </citation>
    <scope>NUCLEOTIDE SEQUENCE [LARGE SCALE GENOMIC DNA]</scope>
    <source>
        <strain evidence="8 9">AM23</strain>
    </source>
</reference>
<accession>A0A4S5DZN5</accession>
<dbReference type="Gene3D" id="3.40.50.1390">
    <property type="entry name" value="Resolvase, N-terminal catalytic domain"/>
    <property type="match status" value="1"/>
</dbReference>